<feature type="compositionally biased region" description="Polar residues" evidence="1">
    <location>
        <begin position="367"/>
        <end position="384"/>
    </location>
</feature>
<name>G2XQQ2_BOTF4</name>
<evidence type="ECO:0000313" key="3">
    <source>
        <dbReference type="Proteomes" id="UP000008177"/>
    </source>
</evidence>
<feature type="compositionally biased region" description="Polar residues" evidence="1">
    <location>
        <begin position="313"/>
        <end position="324"/>
    </location>
</feature>
<proteinExistence type="predicted"/>
<feature type="compositionally biased region" description="Polar residues" evidence="1">
    <location>
        <begin position="110"/>
        <end position="131"/>
    </location>
</feature>
<feature type="compositionally biased region" description="Polar residues" evidence="1">
    <location>
        <begin position="1"/>
        <end position="68"/>
    </location>
</feature>
<feature type="compositionally biased region" description="Polar residues" evidence="1">
    <location>
        <begin position="160"/>
        <end position="188"/>
    </location>
</feature>
<feature type="region of interest" description="Disordered" evidence="1">
    <location>
        <begin position="1"/>
        <end position="406"/>
    </location>
</feature>
<dbReference type="OrthoDB" id="3257981at2759"/>
<feature type="compositionally biased region" description="Low complexity" evidence="1">
    <location>
        <begin position="385"/>
        <end position="406"/>
    </location>
</feature>
<feature type="compositionally biased region" description="Polar residues" evidence="1">
    <location>
        <begin position="200"/>
        <end position="233"/>
    </location>
</feature>
<organism evidence="2 3">
    <name type="scientific">Botryotinia fuckeliana (strain T4)</name>
    <name type="common">Noble rot fungus</name>
    <name type="synonym">Botrytis cinerea</name>
    <dbReference type="NCBI Taxonomy" id="999810"/>
    <lineage>
        <taxon>Eukaryota</taxon>
        <taxon>Fungi</taxon>
        <taxon>Dikarya</taxon>
        <taxon>Ascomycota</taxon>
        <taxon>Pezizomycotina</taxon>
        <taxon>Leotiomycetes</taxon>
        <taxon>Helotiales</taxon>
        <taxon>Sclerotiniaceae</taxon>
        <taxon>Botrytis</taxon>
    </lineage>
</organism>
<dbReference type="AlphaFoldDB" id="G2XQQ2"/>
<feature type="compositionally biased region" description="Low complexity" evidence="1">
    <location>
        <begin position="69"/>
        <end position="86"/>
    </location>
</feature>
<gene>
    <name evidence="2" type="ORF">BofuT4_P069970.1</name>
</gene>
<dbReference type="STRING" id="999810.G2XQQ2"/>
<feature type="compositionally biased region" description="Low complexity" evidence="1">
    <location>
        <begin position="238"/>
        <end position="253"/>
    </location>
</feature>
<feature type="compositionally biased region" description="Low complexity" evidence="1">
    <location>
        <begin position="299"/>
        <end position="312"/>
    </location>
</feature>
<evidence type="ECO:0000256" key="1">
    <source>
        <dbReference type="SAM" id="MobiDB-lite"/>
    </source>
</evidence>
<dbReference type="HOGENOM" id="CLU_356371_0_0_1"/>
<feature type="compositionally biased region" description="Low complexity" evidence="1">
    <location>
        <begin position="340"/>
        <end position="353"/>
    </location>
</feature>
<sequence>MHESSLSSGIKSSTFTSTPNALEPTPASSPESLSATKSSISPESSETKPASPSTPAAISELPSTAQVQSSSAIKTSSISSLSSSSIPEITPGPITLSSSAIISSAHDESTNSAAHSSDIIESNTIPASIITSKVSSESLASSSKPEITPPPSPSSILTSGTVPSTSASELTSQAISTESHVSPGQSEITPSPSPSTPTSQVISTGSLTSSIQPEITPPSSESSVPGTISSTIVSEPITKSTSAEALTSSAEPEITPSPSKPLSSAATPSSLISEAVPQSISTGSLTSSIQPEITPAPSNPSTSEIIPSISESGVTSHAISTGSLTSSVEPEITPSPSPSPSETTEPSQPAESPDPVETPEPAESPNPIETSQPDTTESSPTETDIASSTSAPSSTSISSSPACTATTGGNCSTCYQYSGSGDISPSLSNDTTLQSRKLPPSIAGRISTTNLYPKISKRATGSFTSFDAANSCVFGSVDVPSIPDASTLVSKAGIRTEYWYILQDTPVNTTTCPTLGFTKVTDGALASQLINSNAVGYAKAGSGISWKANAPTVDVDSVYDSRILQDFFASRINSNNCAAFKAIFDQPDIENAGKSRLQTIWNALPSDTNPDYAGIDQKISTVKAQAFTGELQQSYTSNDEKLAYISEVAVAMAITNDDAIANLFQSTNLRIYKALLDIDAVIGAGAVTRATNSTTITGNKADWASSYRTYLTNLLTSRSSTILSQVSSYLDNDLGPAARNNNVTLSDGTVSTTENSIGKGVDAFLNAYPLATAFTFNQAKLLGFPSV</sequence>
<dbReference type="Proteomes" id="UP000008177">
    <property type="component" value="Unplaced contigs"/>
</dbReference>
<reference evidence="3" key="1">
    <citation type="journal article" date="2011" name="PLoS Genet.">
        <title>Genomic analysis of the necrotrophic fungal pathogens Sclerotinia sclerotiorum and Botrytis cinerea.</title>
        <authorList>
            <person name="Amselem J."/>
            <person name="Cuomo C.A."/>
            <person name="van Kan J.A."/>
            <person name="Viaud M."/>
            <person name="Benito E.P."/>
            <person name="Couloux A."/>
            <person name="Coutinho P.M."/>
            <person name="de Vries R.P."/>
            <person name="Dyer P.S."/>
            <person name="Fillinger S."/>
            <person name="Fournier E."/>
            <person name="Gout L."/>
            <person name="Hahn M."/>
            <person name="Kohn L."/>
            <person name="Lapalu N."/>
            <person name="Plummer K.M."/>
            <person name="Pradier J.M."/>
            <person name="Quevillon E."/>
            <person name="Sharon A."/>
            <person name="Simon A."/>
            <person name="ten Have A."/>
            <person name="Tudzynski B."/>
            <person name="Tudzynski P."/>
            <person name="Wincker P."/>
            <person name="Andrew M."/>
            <person name="Anthouard V."/>
            <person name="Beever R.E."/>
            <person name="Beffa R."/>
            <person name="Benoit I."/>
            <person name="Bouzid O."/>
            <person name="Brault B."/>
            <person name="Chen Z."/>
            <person name="Choquer M."/>
            <person name="Collemare J."/>
            <person name="Cotton P."/>
            <person name="Danchin E.G."/>
            <person name="Da Silva C."/>
            <person name="Gautier A."/>
            <person name="Giraud C."/>
            <person name="Giraud T."/>
            <person name="Gonzalez C."/>
            <person name="Grossetete S."/>
            <person name="Guldener U."/>
            <person name="Henrissat B."/>
            <person name="Howlett B.J."/>
            <person name="Kodira C."/>
            <person name="Kretschmer M."/>
            <person name="Lappartient A."/>
            <person name="Leroch M."/>
            <person name="Levis C."/>
            <person name="Mauceli E."/>
            <person name="Neuveglise C."/>
            <person name="Oeser B."/>
            <person name="Pearson M."/>
            <person name="Poulain J."/>
            <person name="Poussereau N."/>
            <person name="Quesneville H."/>
            <person name="Rascle C."/>
            <person name="Schumacher J."/>
            <person name="Segurens B."/>
            <person name="Sexton A."/>
            <person name="Silva E."/>
            <person name="Sirven C."/>
            <person name="Soanes D.M."/>
            <person name="Talbot N.J."/>
            <person name="Templeton M."/>
            <person name="Yandava C."/>
            <person name="Yarden O."/>
            <person name="Zeng Q."/>
            <person name="Rollins J.A."/>
            <person name="Lebrun M.H."/>
            <person name="Dickman M."/>
        </authorList>
    </citation>
    <scope>NUCLEOTIDE SEQUENCE [LARGE SCALE GENOMIC DNA]</scope>
    <source>
        <strain evidence="3">T4</strain>
    </source>
</reference>
<dbReference type="InParanoid" id="G2XQQ2"/>
<accession>G2XQQ2</accession>
<protein>
    <submittedName>
        <fullName evidence="2">Uncharacterized protein</fullName>
    </submittedName>
</protein>
<feature type="compositionally biased region" description="Low complexity" evidence="1">
    <location>
        <begin position="132"/>
        <end position="146"/>
    </location>
</feature>
<dbReference type="EMBL" id="FQ790252">
    <property type="protein sequence ID" value="CCD43157.1"/>
    <property type="molecule type" value="Genomic_DNA"/>
</dbReference>
<feature type="compositionally biased region" description="Polar residues" evidence="1">
    <location>
        <begin position="256"/>
        <end position="291"/>
    </location>
</feature>
<evidence type="ECO:0000313" key="2">
    <source>
        <dbReference type="EMBL" id="CCD43157.1"/>
    </source>
</evidence>